<feature type="compositionally biased region" description="Low complexity" evidence="1">
    <location>
        <begin position="8"/>
        <end position="19"/>
    </location>
</feature>
<evidence type="ECO:0000313" key="2">
    <source>
        <dbReference type="EMBL" id="OQD77460.1"/>
    </source>
</evidence>
<evidence type="ECO:0000256" key="1">
    <source>
        <dbReference type="SAM" id="MobiDB-lite"/>
    </source>
</evidence>
<feature type="compositionally biased region" description="Low complexity" evidence="1">
    <location>
        <begin position="793"/>
        <end position="806"/>
    </location>
</feature>
<feature type="region of interest" description="Disordered" evidence="1">
    <location>
        <begin position="861"/>
        <end position="899"/>
    </location>
</feature>
<feature type="compositionally biased region" description="Basic and acidic residues" evidence="1">
    <location>
        <begin position="26"/>
        <end position="36"/>
    </location>
</feature>
<evidence type="ECO:0000313" key="3">
    <source>
        <dbReference type="Proteomes" id="UP000191522"/>
    </source>
</evidence>
<dbReference type="Proteomes" id="UP000191522">
    <property type="component" value="Unassembled WGS sequence"/>
</dbReference>
<dbReference type="OrthoDB" id="5031542at2759"/>
<proteinExistence type="predicted"/>
<gene>
    <name evidence="2" type="ORF">PENDEC_c002G02000</name>
</gene>
<accession>A0A1V6PK82</accession>
<dbReference type="STRING" id="69771.A0A1V6PK82"/>
<feature type="compositionally biased region" description="Basic residues" evidence="1">
    <location>
        <begin position="775"/>
        <end position="784"/>
    </location>
</feature>
<sequence>MDPEDPDPSAAAADFNSSDLEFETPQTERRTRGQESIDRMIERASEFRISSKRTVKKLQYGSGVPSVREQEDRWIARFESFRRDVLGQVLTTPFTSADLIRFLDIIIDIVKPPSPSSTGSHRIPPTEKYVKRGVKTLIGYGTFTWKDKDFKMTPNDGLLLETFIQKCVTEGRLLKGYVKDRAWISFVTLSRMTRAFVEHNLTYIPRGWDTVVSKLFGITLIAALGCRGGDVALSSGYRTQFMRWSDIELVVEGPTANPDLDNLKATITIRYAKGKKNSMNDDLVRYLSPLRAQDIHVCPLAWLLVHALRHGLVHGQTLNQVLDRALTKPDHRIEWVHPTYPVLPAFTANGSVKLRSPASIAQLNSTVKEMGLVSNILGRVHLHALRLGAARDVAHLPRSVTDGSGVTTDREKQYLDHNNRGTRPTARYVKDPTYEMYNRRADNQGKKHRREQKFSSGSALEAVNAPITEDEIVSQNGGIPTLGTSERTLAIRAIKRRRLEIFKDTADPEDQYSLTPPQPNNLIALTEKSASDINANHRPQPQGHLSNRSTDASVPNINMAIPSPDPSYPNDPTITEADVTLLQSTIFNVSSENSDLTEEALGLDEEIDLIRLGSERDTPLNTLNRASPTFPSENNTTSDSPNTAPTPLFVDQTEEAMQADLAEMEADLTEDAIEVAPSLGSRATTRVLTRPELFHQQWHLYMLGEAPPIDERLLVRNSEPVRQRGRPRGAANFADVEPSQALDILPSSSQAEAFDRSVNREPSAFESALLSQRGRGSRRARGQGRSREGRGQGRSATTRASGASTTQDSGPAMTQDSDMSMTQDSRAVLTQAFAGTPVLPSLSQAISQAITQAITQAYLGTPGHPSASQPSTQPHWAPVITQDSWGTPGHGGSTWQGRQ</sequence>
<reference evidence="3" key="1">
    <citation type="journal article" date="2017" name="Nat. Microbiol.">
        <title>Global analysis of biosynthetic gene clusters reveals vast potential of secondary metabolite production in Penicillium species.</title>
        <authorList>
            <person name="Nielsen J.C."/>
            <person name="Grijseels S."/>
            <person name="Prigent S."/>
            <person name="Ji B."/>
            <person name="Dainat J."/>
            <person name="Nielsen K.F."/>
            <person name="Frisvad J.C."/>
            <person name="Workman M."/>
            <person name="Nielsen J."/>
        </authorList>
    </citation>
    <scope>NUCLEOTIDE SEQUENCE [LARGE SCALE GENOMIC DNA]</scope>
    <source>
        <strain evidence="3">IBT 11843</strain>
    </source>
</reference>
<organism evidence="2 3">
    <name type="scientific">Penicillium decumbens</name>
    <dbReference type="NCBI Taxonomy" id="69771"/>
    <lineage>
        <taxon>Eukaryota</taxon>
        <taxon>Fungi</taxon>
        <taxon>Dikarya</taxon>
        <taxon>Ascomycota</taxon>
        <taxon>Pezizomycotina</taxon>
        <taxon>Eurotiomycetes</taxon>
        <taxon>Eurotiomycetidae</taxon>
        <taxon>Eurotiales</taxon>
        <taxon>Aspergillaceae</taxon>
        <taxon>Penicillium</taxon>
    </lineage>
</organism>
<feature type="region of interest" description="Disordered" evidence="1">
    <location>
        <begin position="533"/>
        <end position="570"/>
    </location>
</feature>
<feature type="region of interest" description="Disordered" evidence="1">
    <location>
        <begin position="619"/>
        <end position="645"/>
    </location>
</feature>
<name>A0A1V6PK82_PENDC</name>
<feature type="region of interest" description="Disordered" evidence="1">
    <location>
        <begin position="1"/>
        <end position="36"/>
    </location>
</feature>
<dbReference type="AlphaFoldDB" id="A0A1V6PK82"/>
<dbReference type="EMBL" id="MDYL01000002">
    <property type="protein sequence ID" value="OQD77460.1"/>
    <property type="molecule type" value="Genomic_DNA"/>
</dbReference>
<feature type="compositionally biased region" description="Gly residues" evidence="1">
    <location>
        <begin position="888"/>
        <end position="899"/>
    </location>
</feature>
<protein>
    <submittedName>
        <fullName evidence="2">Uncharacterized protein</fullName>
    </submittedName>
</protein>
<feature type="region of interest" description="Disordered" evidence="1">
    <location>
        <begin position="720"/>
        <end position="823"/>
    </location>
</feature>
<keyword evidence="3" id="KW-1185">Reference proteome</keyword>
<feature type="compositionally biased region" description="Polar residues" evidence="1">
    <location>
        <begin position="533"/>
        <end position="556"/>
    </location>
</feature>
<comment type="caution">
    <text evidence="2">The sequence shown here is derived from an EMBL/GenBank/DDBJ whole genome shotgun (WGS) entry which is preliminary data.</text>
</comment>
<feature type="compositionally biased region" description="Polar residues" evidence="1">
    <location>
        <begin position="807"/>
        <end position="823"/>
    </location>
</feature>